<dbReference type="Proteomes" id="UP000469950">
    <property type="component" value="Unassembled WGS sequence"/>
</dbReference>
<feature type="transmembrane region" description="Helical" evidence="1">
    <location>
        <begin position="6"/>
        <end position="29"/>
    </location>
</feature>
<protein>
    <submittedName>
        <fullName evidence="2">Uncharacterized protein</fullName>
    </submittedName>
</protein>
<name>A0A833JKY9_MARNT</name>
<proteinExistence type="predicted"/>
<reference evidence="2 3" key="1">
    <citation type="submission" date="2019-10" db="EMBL/GenBank/DDBJ databases">
        <title>Draft genome sequence of Marinobacter hydrocarbonoclasticus NCT7M from the microbiome of the marine copepod.</title>
        <authorList>
            <person name="Nuttall R."/>
            <person name="Sharma G."/>
            <person name="Moisander P."/>
        </authorList>
    </citation>
    <scope>NUCLEOTIDE SEQUENCE [LARGE SCALE GENOMIC DNA]</scope>
    <source>
        <strain evidence="2 3">NCT7M</strain>
    </source>
</reference>
<dbReference type="EMBL" id="WBMP01000037">
    <property type="protein sequence ID" value="KAE8543752.1"/>
    <property type="molecule type" value="Genomic_DNA"/>
</dbReference>
<keyword evidence="1" id="KW-1133">Transmembrane helix</keyword>
<evidence type="ECO:0000313" key="3">
    <source>
        <dbReference type="Proteomes" id="UP000469950"/>
    </source>
</evidence>
<comment type="caution">
    <text evidence="2">The sequence shown here is derived from an EMBL/GenBank/DDBJ whole genome shotgun (WGS) entry which is preliminary data.</text>
</comment>
<keyword evidence="1" id="KW-0472">Membrane</keyword>
<keyword evidence="1" id="KW-0812">Transmembrane</keyword>
<gene>
    <name evidence="2" type="ORF">F6453_3919</name>
</gene>
<evidence type="ECO:0000313" key="2">
    <source>
        <dbReference type="EMBL" id="KAE8543752.1"/>
    </source>
</evidence>
<sequence>MIHPAAAAFATAVILASLFALTYLAFYLYTRSEERRLQLEHNRYHPSVEVRASAYYSLRFRPGVNSDTPASAYLVACNPLSHSVQAATMNSPTRVILELNAQAFDDIAIAWIKYRDLAGAVGGPIGNELVFRLVNS</sequence>
<dbReference type="AlphaFoldDB" id="A0A833JKY9"/>
<organism evidence="2 3">
    <name type="scientific">Marinobacter nauticus</name>
    <name type="common">Marinobacter hydrocarbonoclasticus</name>
    <name type="synonym">Marinobacter aquaeolei</name>
    <dbReference type="NCBI Taxonomy" id="2743"/>
    <lineage>
        <taxon>Bacteria</taxon>
        <taxon>Pseudomonadati</taxon>
        <taxon>Pseudomonadota</taxon>
        <taxon>Gammaproteobacteria</taxon>
        <taxon>Pseudomonadales</taxon>
        <taxon>Marinobacteraceae</taxon>
        <taxon>Marinobacter</taxon>
    </lineage>
</organism>
<accession>A0A833JKY9</accession>
<evidence type="ECO:0000256" key="1">
    <source>
        <dbReference type="SAM" id="Phobius"/>
    </source>
</evidence>